<evidence type="ECO:0000313" key="3">
    <source>
        <dbReference type="EMBL" id="ODH25990.1"/>
    </source>
</evidence>
<feature type="compositionally biased region" description="Acidic residues" evidence="1">
    <location>
        <begin position="279"/>
        <end position="314"/>
    </location>
</feature>
<organism evidence="3 4">
    <name type="scientific">Paracoccidioides brasiliensis</name>
    <dbReference type="NCBI Taxonomy" id="121759"/>
    <lineage>
        <taxon>Eukaryota</taxon>
        <taxon>Fungi</taxon>
        <taxon>Dikarya</taxon>
        <taxon>Ascomycota</taxon>
        <taxon>Pezizomycotina</taxon>
        <taxon>Eurotiomycetes</taxon>
        <taxon>Eurotiomycetidae</taxon>
        <taxon>Onygenales</taxon>
        <taxon>Ajellomycetaceae</taxon>
        <taxon>Paracoccidioides</taxon>
    </lineage>
</organism>
<dbReference type="VEuPathDB" id="FungiDB:PABG_02792"/>
<gene>
    <name evidence="3" type="ORF">ACO22_04880</name>
</gene>
<evidence type="ECO:0000313" key="4">
    <source>
        <dbReference type="Proteomes" id="UP000242814"/>
    </source>
</evidence>
<dbReference type="AlphaFoldDB" id="A0A1D2JBU0"/>
<proteinExistence type="predicted"/>
<sequence length="329" mass="36854">MSNKTPAYILSVTAGPTYNSSTHNPVIVNSPVAHLIETEHATIDLRVRIQDFTGLPRTSPRTSPYFSHPIHRNDQYSIAISLVPKHAVRGTDLVFGNDFDHPIRHNLPPGTNKALKIVKWTIDPGLEGDAYADRPYLYGPALSSWNFLRICDVGEGRNLKVEEEVIQEGGEGGGEEVRRKLDIPDDAVRRRKFFLDKANRERFVFEEGRLYKADFGNGYLGFNDFSLRLPGFSIKVTKYINVKNHQLRYVLKNKRTGDVYFVVLFTLLLDGDGREWEGEEIGVADDGGSGDDVDNGDDDDDSDDVDNDDDDDDGGGNKDKYIDNDEGVD</sequence>
<evidence type="ECO:0000256" key="1">
    <source>
        <dbReference type="SAM" id="MobiDB-lite"/>
    </source>
</evidence>
<evidence type="ECO:0000259" key="2">
    <source>
        <dbReference type="Pfam" id="PF08588"/>
    </source>
</evidence>
<accession>A0A1D2JBU0</accession>
<dbReference type="PANTHER" id="PTHR34826:SF2">
    <property type="entry name" value="UPF0590 PROTEIN C409.17C"/>
    <property type="match status" value="1"/>
</dbReference>
<protein>
    <recommendedName>
        <fullName evidence="2">Domain of unknown function at the cortex 1 domain-containing protein</fullName>
    </recommendedName>
</protein>
<dbReference type="Pfam" id="PF08588">
    <property type="entry name" value="Duc1"/>
    <property type="match status" value="1"/>
</dbReference>
<comment type="caution">
    <text evidence="3">The sequence shown here is derived from an EMBL/GenBank/DDBJ whole genome shotgun (WGS) entry which is preliminary data.</text>
</comment>
<dbReference type="VEuPathDB" id="FungiDB:PADG_01287"/>
<dbReference type="OMA" id="NHELRYT"/>
<feature type="domain" description="Domain of unknown function at the cortex 1" evidence="2">
    <location>
        <begin position="10"/>
        <end position="267"/>
    </location>
</feature>
<dbReference type="OrthoDB" id="2119945at2759"/>
<dbReference type="EMBL" id="LZYO01000206">
    <property type="protein sequence ID" value="ODH25990.1"/>
    <property type="molecule type" value="Genomic_DNA"/>
</dbReference>
<reference evidence="3 4" key="1">
    <citation type="submission" date="2016-06" db="EMBL/GenBank/DDBJ databases">
        <authorList>
            <person name="Kjaerup R.B."/>
            <person name="Dalgaard T.S."/>
            <person name="Juul-Madsen H.R."/>
        </authorList>
    </citation>
    <scope>NUCLEOTIDE SEQUENCE [LARGE SCALE GENOMIC DNA]</scope>
    <source>
        <strain evidence="3 4">Pb300</strain>
    </source>
</reference>
<dbReference type="PANTHER" id="PTHR34826">
    <property type="entry name" value="UPF0590 PROTEIN C409.17C"/>
    <property type="match status" value="1"/>
</dbReference>
<dbReference type="Proteomes" id="UP000242814">
    <property type="component" value="Unassembled WGS sequence"/>
</dbReference>
<dbReference type="InterPro" id="IPR013897">
    <property type="entry name" value="Duc1"/>
</dbReference>
<feature type="region of interest" description="Disordered" evidence="1">
    <location>
        <begin position="279"/>
        <end position="329"/>
    </location>
</feature>
<name>A0A1D2JBU0_PARBR</name>